<evidence type="ECO:0000313" key="2">
    <source>
        <dbReference type="EMBL" id="GER54008.1"/>
    </source>
</evidence>
<reference evidence="3" key="1">
    <citation type="journal article" date="2019" name="Curr. Biol.">
        <title>Genome Sequence of Striga asiatica Provides Insight into the Evolution of Plant Parasitism.</title>
        <authorList>
            <person name="Yoshida S."/>
            <person name="Kim S."/>
            <person name="Wafula E.K."/>
            <person name="Tanskanen J."/>
            <person name="Kim Y.M."/>
            <person name="Honaas L."/>
            <person name="Yang Z."/>
            <person name="Spallek T."/>
            <person name="Conn C.E."/>
            <person name="Ichihashi Y."/>
            <person name="Cheong K."/>
            <person name="Cui S."/>
            <person name="Der J.P."/>
            <person name="Gundlach H."/>
            <person name="Jiao Y."/>
            <person name="Hori C."/>
            <person name="Ishida J.K."/>
            <person name="Kasahara H."/>
            <person name="Kiba T."/>
            <person name="Kim M.S."/>
            <person name="Koo N."/>
            <person name="Laohavisit A."/>
            <person name="Lee Y.H."/>
            <person name="Lumba S."/>
            <person name="McCourt P."/>
            <person name="Mortimer J.C."/>
            <person name="Mutuku J.M."/>
            <person name="Nomura T."/>
            <person name="Sasaki-Sekimoto Y."/>
            <person name="Seto Y."/>
            <person name="Wang Y."/>
            <person name="Wakatake T."/>
            <person name="Sakakibara H."/>
            <person name="Demura T."/>
            <person name="Yamaguchi S."/>
            <person name="Yoneyama K."/>
            <person name="Manabe R.I."/>
            <person name="Nelson D.C."/>
            <person name="Schulman A.H."/>
            <person name="Timko M.P."/>
            <person name="dePamphilis C.W."/>
            <person name="Choi D."/>
            <person name="Shirasu K."/>
        </authorList>
    </citation>
    <scope>NUCLEOTIDE SEQUENCE [LARGE SCALE GENOMIC DNA]</scope>
    <source>
        <strain evidence="3">cv. UVA1</strain>
    </source>
</reference>
<gene>
    <name evidence="2" type="ORF">STAS_31571</name>
</gene>
<dbReference type="PANTHER" id="PTHR33086:SF62">
    <property type="entry name" value="OS01G0182100 PROTEIN"/>
    <property type="match status" value="1"/>
</dbReference>
<dbReference type="PANTHER" id="PTHR33086">
    <property type="entry name" value="OS05G0468200 PROTEIN-RELATED"/>
    <property type="match status" value="1"/>
</dbReference>
<keyword evidence="3" id="KW-1185">Reference proteome</keyword>
<evidence type="ECO:0000313" key="3">
    <source>
        <dbReference type="Proteomes" id="UP000325081"/>
    </source>
</evidence>
<protein>
    <submittedName>
        <fullName evidence="2">MMS19 nucleotide excision repair protein homolog</fullName>
    </submittedName>
</protein>
<evidence type="ECO:0000259" key="1">
    <source>
        <dbReference type="Pfam" id="PF07762"/>
    </source>
</evidence>
<dbReference type="Proteomes" id="UP000325081">
    <property type="component" value="Unassembled WGS sequence"/>
</dbReference>
<accession>A0A5A7R977</accession>
<dbReference type="InterPro" id="IPR011676">
    <property type="entry name" value="DUF1618"/>
</dbReference>
<name>A0A5A7R977_STRAF</name>
<proteinExistence type="predicted"/>
<sequence length="334" mass="37383">MLHRKPNLHIADPPEVSRLSMVRQMDVKDVPCGIISCTDKALVLLFAGLPGVHKGYLVYDASSKSISWIPSLPGSLNCMLRTAILSLGKGSYLLAELVRGPELGLVTLYKWRSTSNTRRGRWIRSAARPPPHLFMTNSFHIDMVFSYGSSSVCWVDLLRGVLICDLLKSPEPEFTFVPLPLGYCIDVPSEPCQGRPRTKEFRTMGCIGGVIKFVTVVGYHGNHSYDDMLLKTWTLSPDHKDPDDAEIVNVTLSDIEYEKKVDFFGKVHRGRMLLKAQYLVSINTVKNKVLSSCKLTHEYPRPKFLDLTASDLSAYVQDSKDVCKVLFALIAFSL</sequence>
<feature type="domain" description="DUF1618" evidence="1">
    <location>
        <begin position="154"/>
        <end position="241"/>
    </location>
</feature>
<dbReference type="EMBL" id="BKCP01010848">
    <property type="protein sequence ID" value="GER54008.1"/>
    <property type="molecule type" value="Genomic_DNA"/>
</dbReference>
<dbReference type="OrthoDB" id="582405at2759"/>
<dbReference type="Pfam" id="PF07762">
    <property type="entry name" value="DUF1618"/>
    <property type="match status" value="1"/>
</dbReference>
<dbReference type="AlphaFoldDB" id="A0A5A7R977"/>
<comment type="caution">
    <text evidence="2">The sequence shown here is derived from an EMBL/GenBank/DDBJ whole genome shotgun (WGS) entry which is preliminary data.</text>
</comment>
<organism evidence="2 3">
    <name type="scientific">Striga asiatica</name>
    <name type="common">Asiatic witchweed</name>
    <name type="synonym">Buchnera asiatica</name>
    <dbReference type="NCBI Taxonomy" id="4170"/>
    <lineage>
        <taxon>Eukaryota</taxon>
        <taxon>Viridiplantae</taxon>
        <taxon>Streptophyta</taxon>
        <taxon>Embryophyta</taxon>
        <taxon>Tracheophyta</taxon>
        <taxon>Spermatophyta</taxon>
        <taxon>Magnoliopsida</taxon>
        <taxon>eudicotyledons</taxon>
        <taxon>Gunneridae</taxon>
        <taxon>Pentapetalae</taxon>
        <taxon>asterids</taxon>
        <taxon>lamiids</taxon>
        <taxon>Lamiales</taxon>
        <taxon>Orobanchaceae</taxon>
        <taxon>Buchnereae</taxon>
        <taxon>Striga</taxon>
    </lineage>
</organism>